<dbReference type="InterPro" id="IPR050417">
    <property type="entry name" value="Sugar_Epim/Isomerase"/>
</dbReference>
<organism evidence="4">
    <name type="scientific">uncultured spirochete</name>
    <dbReference type="NCBI Taxonomy" id="156406"/>
    <lineage>
        <taxon>Bacteria</taxon>
        <taxon>Pseudomonadati</taxon>
        <taxon>Spirochaetota</taxon>
        <taxon>Spirochaetia</taxon>
        <taxon>Spirochaetales</taxon>
        <taxon>environmental samples</taxon>
    </lineage>
</organism>
<proteinExistence type="predicted"/>
<dbReference type="InterPro" id="IPR004560">
    <property type="entry name" value="L-Ru-5P_3-Epase"/>
</dbReference>
<evidence type="ECO:0000313" key="4">
    <source>
        <dbReference type="EMBL" id="SLM19844.1"/>
    </source>
</evidence>
<evidence type="ECO:0000259" key="3">
    <source>
        <dbReference type="Pfam" id="PF01261"/>
    </source>
</evidence>
<dbReference type="GO" id="GO:0016861">
    <property type="term" value="F:intramolecular oxidoreductase activity, interconverting aldoses and ketoses"/>
    <property type="evidence" value="ECO:0007669"/>
    <property type="project" value="InterPro"/>
</dbReference>
<feature type="domain" description="Xylose isomerase-like TIM barrel" evidence="3">
    <location>
        <begin position="29"/>
        <end position="279"/>
    </location>
</feature>
<evidence type="ECO:0000256" key="1">
    <source>
        <dbReference type="ARBA" id="ARBA00023235"/>
    </source>
</evidence>
<sequence length="290" mass="32524">MTQASAEERYSFGIYEKAMPPGLHMREKLQAASRHGYDFMELSIDESDEKLARLNASAQWKRELADAIRDTNIRIPTMCLSGHRKFPLGSSDQALRVRGMEIMKAAIRTAADLGIRIVQIAGYDVYYEPSTAETGSFFAENLAKSVEYAACYGVCLAFETMETPFMNTVEKALEFVKSINSPYLQLYPDVGNVTNAFQGDTPRVVQDLRCGKGHIVAVHLKETKPGIFREVSYGRGHVDFDACVAETAKAGARMFTSEFWYSPDVDWEAEMEKSFAFLHSKLERAFSGEI</sequence>
<keyword evidence="1 4" id="KW-0413">Isomerase</keyword>
<protein>
    <recommendedName>
        <fullName evidence="2">L-ribulose-5-phosphate 3-epimerase</fullName>
    </recommendedName>
</protein>
<dbReference type="NCBIfam" id="NF009689">
    <property type="entry name" value="PRK13210.1"/>
    <property type="match status" value="1"/>
</dbReference>
<dbReference type="InterPro" id="IPR036237">
    <property type="entry name" value="Xyl_isomerase-like_sf"/>
</dbReference>
<accession>A0A3P3XUT0</accession>
<dbReference type="GO" id="GO:0019852">
    <property type="term" value="P:L-ascorbic acid metabolic process"/>
    <property type="evidence" value="ECO:0007669"/>
    <property type="project" value="TreeGrafter"/>
</dbReference>
<dbReference type="NCBIfam" id="TIGR00542">
    <property type="entry name" value="hxl6Piso_put"/>
    <property type="match status" value="1"/>
</dbReference>
<name>A0A3P3XUT0_9SPIR</name>
<dbReference type="PANTHER" id="PTHR43489">
    <property type="entry name" value="ISOMERASE"/>
    <property type="match status" value="1"/>
</dbReference>
<dbReference type="EMBL" id="FWDO01000007">
    <property type="protein sequence ID" value="SLM19844.1"/>
    <property type="molecule type" value="Genomic_DNA"/>
</dbReference>
<dbReference type="Gene3D" id="3.20.20.150">
    <property type="entry name" value="Divalent-metal-dependent TIM barrel enzymes"/>
    <property type="match status" value="1"/>
</dbReference>
<dbReference type="PANTHER" id="PTHR43489:SF8">
    <property type="entry name" value="L-RIBULOSE-5-PHOSPHATE 3-EPIMERASE ULAE"/>
    <property type="match status" value="1"/>
</dbReference>
<evidence type="ECO:0000256" key="2">
    <source>
        <dbReference type="NCBIfam" id="TIGR00542"/>
    </source>
</evidence>
<gene>
    <name evidence="4" type="primary">ulaE</name>
    <name evidence="4" type="ORF">SPIRO4BDMA_70268</name>
</gene>
<dbReference type="Pfam" id="PF01261">
    <property type="entry name" value="AP_endonuc_2"/>
    <property type="match status" value="1"/>
</dbReference>
<dbReference type="InterPro" id="IPR013022">
    <property type="entry name" value="Xyl_isomerase-like_TIM-brl"/>
</dbReference>
<reference evidence="4" key="1">
    <citation type="submission" date="2017-02" db="EMBL/GenBank/DDBJ databases">
        <authorList>
            <person name="Regsiter A."/>
            <person name="William W."/>
        </authorList>
    </citation>
    <scope>NUCLEOTIDE SEQUENCE</scope>
    <source>
        <strain evidence="4">BdmA 4</strain>
    </source>
</reference>
<dbReference type="GO" id="GO:0034015">
    <property type="term" value="F:L-ribulose-5-phosphate 3-epimerase activity"/>
    <property type="evidence" value="ECO:0007669"/>
    <property type="project" value="TreeGrafter"/>
</dbReference>
<dbReference type="SUPFAM" id="SSF51658">
    <property type="entry name" value="Xylose isomerase-like"/>
    <property type="match status" value="1"/>
</dbReference>
<dbReference type="AlphaFoldDB" id="A0A3P3XUT0"/>